<keyword evidence="9" id="KW-0804">Transcription</keyword>
<dbReference type="RefSeq" id="XP_012941132.2">
    <property type="nucleotide sequence ID" value="XM_013085678.2"/>
</dbReference>
<evidence type="ECO:0000256" key="3">
    <source>
        <dbReference type="ARBA" id="ARBA00022723"/>
    </source>
</evidence>
<evidence type="ECO:0000256" key="2">
    <source>
        <dbReference type="ARBA" id="ARBA00022499"/>
    </source>
</evidence>
<organism evidence="14 15">
    <name type="scientific">Aplysia californica</name>
    <name type="common">California sea hare</name>
    <dbReference type="NCBI Taxonomy" id="6500"/>
    <lineage>
        <taxon>Eukaryota</taxon>
        <taxon>Metazoa</taxon>
        <taxon>Spiralia</taxon>
        <taxon>Lophotrochozoa</taxon>
        <taxon>Mollusca</taxon>
        <taxon>Gastropoda</taxon>
        <taxon>Heterobranchia</taxon>
        <taxon>Euthyneura</taxon>
        <taxon>Tectipleura</taxon>
        <taxon>Aplysiida</taxon>
        <taxon>Aplysioidea</taxon>
        <taxon>Aplysiidae</taxon>
        <taxon>Aplysia</taxon>
    </lineage>
</organism>
<feature type="non-terminal residue" evidence="15">
    <location>
        <position position="761"/>
    </location>
</feature>
<evidence type="ECO:0000313" key="15">
    <source>
        <dbReference type="RefSeq" id="XP_012941132.2"/>
    </source>
</evidence>
<keyword evidence="3" id="KW-0479">Metal-binding</keyword>
<dbReference type="Pfam" id="PF25491">
    <property type="entry name" value="CCHC_BCL-11A"/>
    <property type="match status" value="1"/>
</dbReference>
<feature type="region of interest" description="Disordered" evidence="12">
    <location>
        <begin position="385"/>
        <end position="429"/>
    </location>
</feature>
<dbReference type="PROSITE" id="PS00028">
    <property type="entry name" value="ZINC_FINGER_C2H2_1"/>
    <property type="match status" value="2"/>
</dbReference>
<evidence type="ECO:0000256" key="7">
    <source>
        <dbReference type="ARBA" id="ARBA00022843"/>
    </source>
</evidence>
<feature type="region of interest" description="Disordered" evidence="12">
    <location>
        <begin position="108"/>
        <end position="142"/>
    </location>
</feature>
<name>A0ABM1A5C5_APLCA</name>
<dbReference type="PROSITE" id="PS50157">
    <property type="entry name" value="ZINC_FINGER_C2H2_2"/>
    <property type="match status" value="2"/>
</dbReference>
<dbReference type="InterPro" id="IPR013087">
    <property type="entry name" value="Znf_C2H2_type"/>
</dbReference>
<evidence type="ECO:0000256" key="11">
    <source>
        <dbReference type="PROSITE-ProRule" id="PRU00042"/>
    </source>
</evidence>
<dbReference type="SMART" id="SM00355">
    <property type="entry name" value="ZnF_C2H2"/>
    <property type="match status" value="2"/>
</dbReference>
<feature type="domain" description="C2H2-type" evidence="13">
    <location>
        <begin position="69"/>
        <end position="92"/>
    </location>
</feature>
<dbReference type="PANTHER" id="PTHR45993:SF6">
    <property type="entry name" value="C2H2-TYPE DOMAIN-CONTAINING PROTEIN"/>
    <property type="match status" value="1"/>
</dbReference>
<evidence type="ECO:0000256" key="1">
    <source>
        <dbReference type="ARBA" id="ARBA00004123"/>
    </source>
</evidence>
<accession>A0ABM1A5C5</accession>
<keyword evidence="6" id="KW-0862">Zinc</keyword>
<feature type="region of interest" description="Disordered" evidence="12">
    <location>
        <begin position="461"/>
        <end position="502"/>
    </location>
</feature>
<dbReference type="Proteomes" id="UP000694888">
    <property type="component" value="Unplaced"/>
</dbReference>
<keyword evidence="8" id="KW-0805">Transcription regulation</keyword>
<evidence type="ECO:0000256" key="10">
    <source>
        <dbReference type="ARBA" id="ARBA00023242"/>
    </source>
</evidence>
<evidence type="ECO:0000256" key="4">
    <source>
        <dbReference type="ARBA" id="ARBA00022737"/>
    </source>
</evidence>
<keyword evidence="10" id="KW-0539">Nucleus</keyword>
<keyword evidence="14" id="KW-1185">Reference proteome</keyword>
<dbReference type="InterPro" id="IPR057448">
    <property type="entry name" value="BCL-11A_Znf_CCHC"/>
</dbReference>
<evidence type="ECO:0000256" key="6">
    <source>
        <dbReference type="ARBA" id="ARBA00022833"/>
    </source>
</evidence>
<dbReference type="InterPro" id="IPR036236">
    <property type="entry name" value="Znf_C2H2_sf"/>
</dbReference>
<sequence length="761" mass="81943">MSSYQQRYLTGHLYKESPPDYLTCGHCAKEFVLDNITLFIAHKAGGCDDWAQSKGSPSGFSGYDTSSPLTCSSCSRVFMTARGLLQHVQQDHQMSICLQKGPLFIDGDSAPAEGDTGSARPPPAHASINSRDYMTTDKQKSPCPTASSAATACCDHSDQSDQPTDLSMTCSNGLGKAVVKCNDHGCKITLEPKKNVRDAPAPSEVTDANKAATLPKKRRFLTATDNEFTSNSGNPSNPNNANDVMQAIPSNASDVTKNVNIIESGEMTNALEDIAEGDDDSVFYQRTTNVEESKEAESASNVSVYVTAQYAKDELCCVSLSTQKEKNAKLKKLLETEPPADSKALESVVADADSQCADKSTTKLVYKFPFLVPKSPDSVKPLLAVTEGSADGGGSRSVARGSDSSPHLPPAGDSYGQASRGPGLGFVPGSTLEQNIDRIIRASISSDAYPEEFDILRMETDTPGSLKSGSDSSRSPPTGHPSMARSPRLVTPTQQYRRMSQSSVDYDMPMLINAVKSSDIYDSPIYKLKPPPPVTPGDLSNKMSPVPVATFLPPGLSPHPSMDDQVGLHRQKDVPHLDSASPPGGLRRYNNSLARPEPPTFMPVDGANPGHSDRHFLQGHYATGTQGSVERAVGLDKAFRKGFGHPRVGVLDPGLPSLTSVQQQHQALYRDVADSQWLGLQEDNSSNGEFHGAVGRSGMDPLDMMAGSDLSALDLEDKGYEGKAMKKRRYPTSRPFKCDHCDQAFNQRIHLKKHMSKHTGV</sequence>
<evidence type="ECO:0000256" key="5">
    <source>
        <dbReference type="ARBA" id="ARBA00022771"/>
    </source>
</evidence>
<reference evidence="15" key="1">
    <citation type="submission" date="2025-08" db="UniProtKB">
        <authorList>
            <consortium name="RefSeq"/>
        </authorList>
    </citation>
    <scope>IDENTIFICATION</scope>
</reference>
<dbReference type="InterPro" id="IPR051497">
    <property type="entry name" value="Dev/Hematopoietic_TF"/>
</dbReference>
<feature type="domain" description="C2H2-type" evidence="13">
    <location>
        <begin position="736"/>
        <end position="761"/>
    </location>
</feature>
<evidence type="ECO:0000313" key="14">
    <source>
        <dbReference type="Proteomes" id="UP000694888"/>
    </source>
</evidence>
<dbReference type="Gene3D" id="3.30.160.60">
    <property type="entry name" value="Classic Zinc Finger"/>
    <property type="match status" value="1"/>
</dbReference>
<keyword evidence="2" id="KW-1017">Isopeptide bond</keyword>
<keyword evidence="7" id="KW-0832">Ubl conjugation</keyword>
<evidence type="ECO:0000256" key="8">
    <source>
        <dbReference type="ARBA" id="ARBA00023015"/>
    </source>
</evidence>
<evidence type="ECO:0000256" key="9">
    <source>
        <dbReference type="ARBA" id="ARBA00023163"/>
    </source>
</evidence>
<evidence type="ECO:0000259" key="13">
    <source>
        <dbReference type="PROSITE" id="PS50157"/>
    </source>
</evidence>
<dbReference type="SUPFAM" id="SSF57667">
    <property type="entry name" value="beta-beta-alpha zinc fingers"/>
    <property type="match status" value="1"/>
</dbReference>
<dbReference type="PANTHER" id="PTHR45993">
    <property type="entry name" value="B-CELL LYMPHOMA/LEUKEMIA 11"/>
    <property type="match status" value="1"/>
</dbReference>
<feature type="compositionally biased region" description="Low complexity" evidence="12">
    <location>
        <begin position="463"/>
        <end position="477"/>
    </location>
</feature>
<proteinExistence type="predicted"/>
<keyword evidence="4" id="KW-0677">Repeat</keyword>
<comment type="subcellular location">
    <subcellularLocation>
        <location evidence="1">Nucleus</location>
    </subcellularLocation>
</comment>
<feature type="compositionally biased region" description="Polar residues" evidence="12">
    <location>
        <begin position="491"/>
        <end position="502"/>
    </location>
</feature>
<protein>
    <submittedName>
        <fullName evidence="15">Uncharacterized protein LOC106012521</fullName>
    </submittedName>
</protein>
<dbReference type="GeneID" id="106012521"/>
<gene>
    <name evidence="15" type="primary">LOC106012521</name>
</gene>
<evidence type="ECO:0000256" key="12">
    <source>
        <dbReference type="SAM" id="MobiDB-lite"/>
    </source>
</evidence>
<keyword evidence="5 11" id="KW-0863">Zinc-finger</keyword>